<accession>A0A0F7ZUN7</accession>
<dbReference type="PANTHER" id="PTHR43734">
    <property type="entry name" value="PHYTOENE DESATURASE"/>
    <property type="match status" value="1"/>
</dbReference>
<evidence type="ECO:0000256" key="11">
    <source>
        <dbReference type="ARBA" id="ARBA00018909"/>
    </source>
</evidence>
<proteinExistence type="inferred from homology"/>
<dbReference type="GO" id="GO:0051996">
    <property type="term" value="F:squalene synthase [NAD(P)H] activity"/>
    <property type="evidence" value="ECO:0007669"/>
    <property type="project" value="InterPro"/>
</dbReference>
<dbReference type="FunFam" id="3.50.50.60:FF:000171">
    <property type="entry name" value="zeta-carotene-forming phytoene desaturase"/>
    <property type="match status" value="1"/>
</dbReference>
<evidence type="ECO:0000256" key="19">
    <source>
        <dbReference type="ARBA" id="ARBA00023268"/>
    </source>
</evidence>
<feature type="transmembrane region" description="Helical" evidence="29">
    <location>
        <begin position="124"/>
        <end position="145"/>
    </location>
</feature>
<dbReference type="GO" id="GO:0016166">
    <property type="term" value="F:phytoene dehydrogenase activity"/>
    <property type="evidence" value="ECO:0007669"/>
    <property type="project" value="UniProtKB-ARBA"/>
</dbReference>
<evidence type="ECO:0000313" key="32">
    <source>
        <dbReference type="Proteomes" id="UP000054481"/>
    </source>
</evidence>
<dbReference type="InterPro" id="IPR019845">
    <property type="entry name" value="Squalene/phytoene_synthase_CS"/>
</dbReference>
<dbReference type="Gene3D" id="3.50.50.60">
    <property type="entry name" value="FAD/NAD(P)-binding domain"/>
    <property type="match status" value="2"/>
</dbReference>
<organism evidence="31 32">
    <name type="scientific">Hirsutella minnesotensis 3608</name>
    <dbReference type="NCBI Taxonomy" id="1043627"/>
    <lineage>
        <taxon>Eukaryota</taxon>
        <taxon>Fungi</taxon>
        <taxon>Dikarya</taxon>
        <taxon>Ascomycota</taxon>
        <taxon>Pezizomycotina</taxon>
        <taxon>Sordariomycetes</taxon>
        <taxon>Hypocreomycetidae</taxon>
        <taxon>Hypocreales</taxon>
        <taxon>Ophiocordycipitaceae</taxon>
        <taxon>Hirsutella</taxon>
    </lineage>
</organism>
<reference evidence="31 32" key="1">
    <citation type="journal article" date="2014" name="Genome Biol. Evol.">
        <title>Comparative genomics and transcriptomics analyses reveal divergent lifestyle features of nematode endoparasitic fungus Hirsutella minnesotensis.</title>
        <authorList>
            <person name="Lai Y."/>
            <person name="Liu K."/>
            <person name="Zhang X."/>
            <person name="Zhang X."/>
            <person name="Li K."/>
            <person name="Wang N."/>
            <person name="Shu C."/>
            <person name="Wu Y."/>
            <person name="Wang C."/>
            <person name="Bushley K.E."/>
            <person name="Xiang M."/>
            <person name="Liu X."/>
        </authorList>
    </citation>
    <scope>NUCLEOTIDE SEQUENCE [LARGE SCALE GENOMIC DNA]</scope>
    <source>
        <strain evidence="31 32">3608</strain>
    </source>
</reference>
<dbReference type="InterPro" id="IPR017825">
    <property type="entry name" value="Lycopene_cyclase_dom"/>
</dbReference>
<dbReference type="Pfam" id="PF00494">
    <property type="entry name" value="SQS_PSY"/>
    <property type="match status" value="1"/>
</dbReference>
<evidence type="ECO:0000256" key="17">
    <source>
        <dbReference type="ARBA" id="ARBA00023136"/>
    </source>
</evidence>
<evidence type="ECO:0000256" key="22">
    <source>
        <dbReference type="ARBA" id="ARBA00034551"/>
    </source>
</evidence>
<comment type="catalytic activity">
    <reaction evidence="24">
        <text>all-trans-phytofluene + A = all-trans-zeta-carotene + AH2</text>
        <dbReference type="Rhea" id="RHEA:30607"/>
        <dbReference type="ChEBI" id="CHEBI:13193"/>
        <dbReference type="ChEBI" id="CHEBI:17499"/>
        <dbReference type="ChEBI" id="CHEBI:28068"/>
        <dbReference type="ChEBI" id="CHEBI:28129"/>
    </reaction>
    <physiologicalReaction direction="left-to-right" evidence="24">
        <dbReference type="Rhea" id="RHEA:30608"/>
    </physiologicalReaction>
</comment>
<keyword evidence="17 29" id="KW-0472">Membrane</keyword>
<comment type="similarity">
    <text evidence="8">In the C-terminal section; belongs to the phytoene/squalene synthase family.</text>
</comment>
<evidence type="ECO:0000256" key="26">
    <source>
        <dbReference type="ARBA" id="ARBA00052475"/>
    </source>
</evidence>
<dbReference type="SFLD" id="SFLDG01212">
    <property type="entry name" value="Phytoene_synthase_like"/>
    <property type="match status" value="1"/>
</dbReference>
<evidence type="ECO:0000256" key="8">
    <source>
        <dbReference type="ARBA" id="ARBA00008406"/>
    </source>
</evidence>
<dbReference type="GO" id="GO:0016872">
    <property type="term" value="F:intramolecular lyase activity"/>
    <property type="evidence" value="ECO:0007669"/>
    <property type="project" value="InterPro"/>
</dbReference>
<evidence type="ECO:0000256" key="29">
    <source>
        <dbReference type="SAM" id="Phobius"/>
    </source>
</evidence>
<sequence>MGYDYALVHVKYTIPAAVALTCLHRVVLTRLDVYRIFALITIALVSTIPWDSYLVRQRIWSYPPDVIIGPTLFSIPAEEIFFIAIQTYNTCLIYLILGRATFYPAYLSCPVGVSGRQCERAIGLCKWTIGLAIACATAAGAQMIAVGGSGTYLGLILAWTGPFLLLLWALSGRFMQRLPLRSTLLPIAIPTAYLWAVDTLALKRGTWVIETRTKLGLYLWDGLEVEEAAFFLATNTLIVFGMAAFDNSLAILDSFPAIFNNLPPLPSPALLVRALLVNPSQYDEGRIRAFQDARARLRRQSRSFYLASAFFHGRLRIDLILLYSFCRVADDLVDDAPTPQEAMHNVAKLREFLDLAYGSSERTEKHIWRSKKALVEALFPSETHSALLYFPTKSLPAEPLFDLLRGFETDLEFDAKGTEIDSWPILDRTALHIYAARVAGTVADLCVGLVLDHAAGHVSQQLRQDLIGAGRRMGIALQLVNIARDIAVDCGLRRVYIPTTWLKEVNLTHTMVLSHPNCKAVLSLRERLLHEADCMYSGSRDAIEQLPPEARAPMRVAVESYMEIGRVLREKGHPENSWLPTRQCLRRDKYDSAKGSMTKTSGRKTAIVVGAGVGGVASAARLAKAGFDVTVLEKNGFTGGRCSLIHHEGYRFDQGPSLLLLPHLFAEAFHDLDTSLEAEGVELLKCEPNYKLWFSDGERFDLSTDLARMKSEIERWEGKDGFERYLDFLQEAHRHYELSVAHVLRQNFTSLLSMVRPGFLRHLLDLHPFESIYRRASRYFRSERLRRVFTFGSMYMGMSPFDAPGTYSLLQYTELAEGIWYPRGGFHRIVEALVGVGKRLGVNYRLSTPVARVTVAPGSRHANGVILGSGEHLAADVVVINADLVYAAHNLLPPSPRAARLATRPASCSSISFYWAMSRPVPELEAHNIFLADAYRESFDDIFTRQRLPSEPSFYVNVPSRIDASAAPAGTDALVVLVPVGHLVDHGDGVGLSNSHDWDAMVDFARETAIATIEARTGARGLREAIVKELVNTPQTWKNLFNLDKGAILGLSHSFFNVLSFRPSTKCPDMERCYFVGASTHPGTGVPICLAGSKITTEQVLRDFGWTIPWPARRSEIHGRTSKRLDVLQRRGLLYSEQMVYLVCAMLLLLLAWQLGFRFPS</sequence>
<keyword evidence="12" id="KW-0808">Transferase</keyword>
<comment type="catalytic activity">
    <reaction evidence="20">
        <text>gamma-carotene = all-trans-beta-carotene</text>
        <dbReference type="Rhea" id="RHEA:32239"/>
        <dbReference type="ChEBI" id="CHEBI:17579"/>
        <dbReference type="ChEBI" id="CHEBI:27740"/>
        <dbReference type="EC" id="5.5.1.19"/>
    </reaction>
</comment>
<dbReference type="NCBIfam" id="TIGR03462">
    <property type="entry name" value="CarR_dom_SF"/>
    <property type="match status" value="2"/>
</dbReference>
<dbReference type="InterPro" id="IPR033904">
    <property type="entry name" value="Trans_IPPS_HH"/>
</dbReference>
<dbReference type="Proteomes" id="UP000054481">
    <property type="component" value="Unassembled WGS sequence"/>
</dbReference>
<evidence type="ECO:0000256" key="27">
    <source>
        <dbReference type="ARBA" id="ARBA00078033"/>
    </source>
</evidence>
<comment type="cofactor">
    <cofactor evidence="1">
        <name>NAD(+)</name>
        <dbReference type="ChEBI" id="CHEBI:57540"/>
    </cofactor>
</comment>
<comment type="subcellular location">
    <subcellularLocation>
        <location evidence="2">Membrane</location>
        <topology evidence="2">Multi-pass membrane protein</topology>
    </subcellularLocation>
    <subcellularLocation>
        <location evidence="3">Membrane</location>
        <topology evidence="3">Single-pass membrane protein</topology>
    </subcellularLocation>
</comment>
<comment type="similarity">
    <text evidence="6 28">Belongs to the carotenoid/retinoid oxidoreductase family.</text>
</comment>
<protein>
    <recommendedName>
        <fullName evidence="11">Bifunctional lycopene cyclase/phytoene synthase</fullName>
        <ecNumber evidence="9">5.5.1.19</ecNumber>
    </recommendedName>
    <alternativeName>
        <fullName evidence="27">Carotenoid biosynthesis cluster protein B</fullName>
    </alternativeName>
    <alternativeName>
        <fullName evidence="10">Phytoene desaturase</fullName>
    </alternativeName>
    <alternativeName>
        <fullName evidence="22">Phytoene desaturase (3,4-didehydrolycopene-forming)</fullName>
    </alternativeName>
</protein>
<evidence type="ECO:0000256" key="24">
    <source>
        <dbReference type="ARBA" id="ARBA00051545"/>
    </source>
</evidence>
<evidence type="ECO:0000256" key="12">
    <source>
        <dbReference type="ARBA" id="ARBA00022679"/>
    </source>
</evidence>
<gene>
    <name evidence="31" type="ORF">HIM_05377</name>
</gene>
<dbReference type="SFLD" id="SFLDS00005">
    <property type="entry name" value="Isoprenoid_Synthase_Type_I"/>
    <property type="match status" value="1"/>
</dbReference>
<keyword evidence="32" id="KW-1185">Reference proteome</keyword>
<evidence type="ECO:0000256" key="18">
    <source>
        <dbReference type="ARBA" id="ARBA00023235"/>
    </source>
</evidence>
<dbReference type="CDD" id="cd00683">
    <property type="entry name" value="Trans_IPPS_HH"/>
    <property type="match status" value="1"/>
</dbReference>
<evidence type="ECO:0000256" key="15">
    <source>
        <dbReference type="ARBA" id="ARBA00022989"/>
    </source>
</evidence>
<dbReference type="UniPathway" id="UPA00802"/>
<evidence type="ECO:0000256" key="13">
    <source>
        <dbReference type="ARBA" id="ARBA00022692"/>
    </source>
</evidence>
<evidence type="ECO:0000256" key="10">
    <source>
        <dbReference type="ARBA" id="ARBA00013293"/>
    </source>
</evidence>
<dbReference type="GO" id="GO:0016117">
    <property type="term" value="P:carotenoid biosynthetic process"/>
    <property type="evidence" value="ECO:0007669"/>
    <property type="project" value="UniProtKB-KW"/>
</dbReference>
<evidence type="ECO:0000256" key="9">
    <source>
        <dbReference type="ARBA" id="ARBA00012242"/>
    </source>
</evidence>
<comment type="pathway">
    <text evidence="4">Carotenoid biosynthesis; beta-carotene biosynthesis.</text>
</comment>
<dbReference type="GO" id="GO:0045436">
    <property type="term" value="F:lycopene beta cyclase activity"/>
    <property type="evidence" value="ECO:0007669"/>
    <property type="project" value="UniProtKB-ARBA"/>
</dbReference>
<keyword evidence="16 28" id="KW-0560">Oxidoreductase</keyword>
<evidence type="ECO:0000256" key="7">
    <source>
        <dbReference type="ARBA" id="ARBA00008247"/>
    </source>
</evidence>
<dbReference type="GO" id="GO:0004311">
    <property type="term" value="F:geranylgeranyl diphosphate synthase activity"/>
    <property type="evidence" value="ECO:0007669"/>
    <property type="project" value="InterPro"/>
</dbReference>
<dbReference type="Pfam" id="PF01593">
    <property type="entry name" value="Amino_oxidase"/>
    <property type="match status" value="1"/>
</dbReference>
<evidence type="ECO:0000256" key="3">
    <source>
        <dbReference type="ARBA" id="ARBA00004167"/>
    </source>
</evidence>
<evidence type="ECO:0000313" key="31">
    <source>
        <dbReference type="EMBL" id="KJZ75183.1"/>
    </source>
</evidence>
<comment type="catalytic activity">
    <reaction evidence="21">
        <text>all-trans-lycopene = gamma-carotene</text>
        <dbReference type="Rhea" id="RHEA:32219"/>
        <dbReference type="ChEBI" id="CHEBI:15948"/>
        <dbReference type="ChEBI" id="CHEBI:27740"/>
        <dbReference type="EC" id="5.5.1.19"/>
    </reaction>
</comment>
<comment type="catalytic activity">
    <reaction evidence="25">
        <text>all-trans-zeta-carotene + A = all-trans-neurosporene + AH2</text>
        <dbReference type="Rhea" id="RHEA:30611"/>
        <dbReference type="ChEBI" id="CHEBI:13193"/>
        <dbReference type="ChEBI" id="CHEBI:16833"/>
        <dbReference type="ChEBI" id="CHEBI:17499"/>
        <dbReference type="ChEBI" id="CHEBI:28068"/>
    </reaction>
    <physiologicalReaction direction="left-to-right" evidence="25">
        <dbReference type="Rhea" id="RHEA:30612"/>
    </physiologicalReaction>
</comment>
<keyword evidence="14 28" id="KW-0125">Carotenoid biosynthesis</keyword>
<dbReference type="EMBL" id="KQ030519">
    <property type="protein sequence ID" value="KJZ75183.1"/>
    <property type="molecule type" value="Genomic_DNA"/>
</dbReference>
<feature type="transmembrane region" description="Helical" evidence="29">
    <location>
        <begin position="178"/>
        <end position="196"/>
    </location>
</feature>
<dbReference type="NCBIfam" id="TIGR02734">
    <property type="entry name" value="crtI_fam"/>
    <property type="match status" value="1"/>
</dbReference>
<comment type="catalytic activity">
    <reaction evidence="23">
        <text>all-trans-neurosporene + A = all-trans-lycopene + AH2</text>
        <dbReference type="Rhea" id="RHEA:30623"/>
        <dbReference type="ChEBI" id="CHEBI:13193"/>
        <dbReference type="ChEBI" id="CHEBI:15948"/>
        <dbReference type="ChEBI" id="CHEBI:16833"/>
        <dbReference type="ChEBI" id="CHEBI:17499"/>
    </reaction>
    <physiologicalReaction direction="left-to-right" evidence="23">
        <dbReference type="Rhea" id="RHEA:30624"/>
    </physiologicalReaction>
</comment>
<feature type="domain" description="Amine oxidase" evidence="30">
    <location>
        <begin position="614"/>
        <end position="912"/>
    </location>
</feature>
<comment type="similarity">
    <text evidence="7">In the N-terminal section; belongs to the lycopene beta-cyclase family.</text>
</comment>
<evidence type="ECO:0000259" key="30">
    <source>
        <dbReference type="Pfam" id="PF01593"/>
    </source>
</evidence>
<dbReference type="InterPro" id="IPR036188">
    <property type="entry name" value="FAD/NAD-bd_sf"/>
</dbReference>
<feature type="transmembrane region" description="Helical" evidence="29">
    <location>
        <begin position="1139"/>
        <end position="1157"/>
    </location>
</feature>
<dbReference type="InterPro" id="IPR014105">
    <property type="entry name" value="Carotenoid/retinoid_OxRdtase"/>
</dbReference>
<comment type="catalytic activity">
    <reaction evidence="26">
        <text>15-cis-phytoene + A = all-trans-phytofluene + AH2</text>
        <dbReference type="Rhea" id="RHEA:30603"/>
        <dbReference type="ChEBI" id="CHEBI:13193"/>
        <dbReference type="ChEBI" id="CHEBI:17499"/>
        <dbReference type="ChEBI" id="CHEBI:27787"/>
        <dbReference type="ChEBI" id="CHEBI:28129"/>
    </reaction>
    <physiologicalReaction direction="left-to-right" evidence="26">
        <dbReference type="Rhea" id="RHEA:30604"/>
    </physiologicalReaction>
</comment>
<dbReference type="InterPro" id="IPR002937">
    <property type="entry name" value="Amino_oxidase"/>
</dbReference>
<evidence type="ECO:0000256" key="1">
    <source>
        <dbReference type="ARBA" id="ARBA00001911"/>
    </source>
</evidence>
<dbReference type="InterPro" id="IPR002060">
    <property type="entry name" value="Squ/phyt_synthse"/>
</dbReference>
<dbReference type="EC" id="5.5.1.19" evidence="9"/>
<evidence type="ECO:0000256" key="5">
    <source>
        <dbReference type="ARBA" id="ARBA00005172"/>
    </source>
</evidence>
<evidence type="ECO:0000256" key="25">
    <source>
        <dbReference type="ARBA" id="ARBA00051928"/>
    </source>
</evidence>
<keyword evidence="13 29" id="KW-0812">Transmembrane</keyword>
<keyword evidence="15 29" id="KW-1133">Transmembrane helix</keyword>
<dbReference type="OrthoDB" id="7777654at2759"/>
<dbReference type="SUPFAM" id="SSF51905">
    <property type="entry name" value="FAD/NAD(P)-binding domain"/>
    <property type="match status" value="1"/>
</dbReference>
<dbReference type="PROSITE" id="PS01045">
    <property type="entry name" value="SQUALEN_PHYTOEN_SYN_2"/>
    <property type="match status" value="1"/>
</dbReference>
<dbReference type="AlphaFoldDB" id="A0A0F7ZUN7"/>
<feature type="transmembrane region" description="Helical" evidence="29">
    <location>
        <begin position="33"/>
        <end position="50"/>
    </location>
</feature>
<dbReference type="UniPathway" id="UPA00799">
    <property type="reaction ID" value="UER00773"/>
</dbReference>
<dbReference type="SUPFAM" id="SSF48576">
    <property type="entry name" value="Terpenoid synthases"/>
    <property type="match status" value="1"/>
</dbReference>
<evidence type="ECO:0000256" key="21">
    <source>
        <dbReference type="ARBA" id="ARBA00029335"/>
    </source>
</evidence>
<evidence type="ECO:0000256" key="28">
    <source>
        <dbReference type="RuleBase" id="RU362075"/>
    </source>
</evidence>
<comment type="pathway">
    <text evidence="5">Carotenoid biosynthesis; phytoene biosynthesis; all-trans-phytoene from geranylgeranyl diphosphate: step 1/1.</text>
</comment>
<dbReference type="SFLD" id="SFLDG01018">
    <property type="entry name" value="Squalene/Phytoene_Synthase_Lik"/>
    <property type="match status" value="1"/>
</dbReference>
<dbReference type="InterPro" id="IPR008949">
    <property type="entry name" value="Isoprenoid_synthase_dom_sf"/>
</dbReference>
<evidence type="ECO:0000256" key="20">
    <source>
        <dbReference type="ARBA" id="ARBA00029313"/>
    </source>
</evidence>
<evidence type="ECO:0000256" key="4">
    <source>
        <dbReference type="ARBA" id="ARBA00005089"/>
    </source>
</evidence>
<keyword evidence="19" id="KW-0511">Multifunctional enzyme</keyword>
<feature type="transmembrane region" description="Helical" evidence="29">
    <location>
        <begin position="151"/>
        <end position="171"/>
    </location>
</feature>
<name>A0A0F7ZUN7_9HYPO</name>
<evidence type="ECO:0000256" key="6">
    <source>
        <dbReference type="ARBA" id="ARBA00006046"/>
    </source>
</evidence>
<evidence type="ECO:0000256" key="16">
    <source>
        <dbReference type="ARBA" id="ARBA00023002"/>
    </source>
</evidence>
<evidence type="ECO:0000256" key="14">
    <source>
        <dbReference type="ARBA" id="ARBA00022746"/>
    </source>
</evidence>
<dbReference type="Gene3D" id="1.10.600.10">
    <property type="entry name" value="Farnesyl Diphosphate Synthase"/>
    <property type="match status" value="1"/>
</dbReference>
<evidence type="ECO:0000256" key="23">
    <source>
        <dbReference type="ARBA" id="ARBA00051356"/>
    </source>
</evidence>
<dbReference type="PANTHER" id="PTHR43734:SF1">
    <property type="entry name" value="PHYTOENE DESATURASE"/>
    <property type="match status" value="1"/>
</dbReference>
<dbReference type="GO" id="GO:0016020">
    <property type="term" value="C:membrane"/>
    <property type="evidence" value="ECO:0007669"/>
    <property type="project" value="UniProtKB-SubCell"/>
</dbReference>
<keyword evidence="18" id="KW-0413">Isomerase</keyword>
<dbReference type="InterPro" id="IPR044843">
    <property type="entry name" value="Trans_IPPS_bact-type"/>
</dbReference>
<evidence type="ECO:0000256" key="2">
    <source>
        <dbReference type="ARBA" id="ARBA00004141"/>
    </source>
</evidence>